<keyword evidence="1" id="KW-0472">Membrane</keyword>
<feature type="transmembrane region" description="Helical" evidence="1">
    <location>
        <begin position="225"/>
        <end position="247"/>
    </location>
</feature>
<evidence type="ECO:0000313" key="2">
    <source>
        <dbReference type="EMBL" id="QHT82534.1"/>
    </source>
</evidence>
<proteinExistence type="predicted"/>
<reference evidence="2" key="1">
    <citation type="journal article" date="2020" name="Nature">
        <title>Giant virus diversity and host interactions through global metagenomics.</title>
        <authorList>
            <person name="Schulz F."/>
            <person name="Roux S."/>
            <person name="Paez-Espino D."/>
            <person name="Jungbluth S."/>
            <person name="Walsh D.A."/>
            <person name="Denef V.J."/>
            <person name="McMahon K.D."/>
            <person name="Konstantinidis K.T."/>
            <person name="Eloe-Fadrosh E.A."/>
            <person name="Kyrpides N.C."/>
            <person name="Woyke T."/>
        </authorList>
    </citation>
    <scope>NUCLEOTIDE SEQUENCE</scope>
    <source>
        <strain evidence="2">GVMAG-M-3300023184-165</strain>
    </source>
</reference>
<dbReference type="AlphaFoldDB" id="A0A6C0HQ34"/>
<organism evidence="2">
    <name type="scientific">viral metagenome</name>
    <dbReference type="NCBI Taxonomy" id="1070528"/>
    <lineage>
        <taxon>unclassified sequences</taxon>
        <taxon>metagenomes</taxon>
        <taxon>organismal metagenomes</taxon>
    </lineage>
</organism>
<evidence type="ECO:0008006" key="3">
    <source>
        <dbReference type="Google" id="ProtNLM"/>
    </source>
</evidence>
<name>A0A6C0HQ34_9ZZZZ</name>
<keyword evidence="1" id="KW-1133">Transmembrane helix</keyword>
<evidence type="ECO:0000256" key="1">
    <source>
        <dbReference type="SAM" id="Phobius"/>
    </source>
</evidence>
<dbReference type="Gene3D" id="2.170.16.10">
    <property type="entry name" value="Hedgehog/Intein (Hint) domain"/>
    <property type="match status" value="1"/>
</dbReference>
<sequence length="532" mass="60199">MDNISQSAHKINEMYAKLSYFDQYGGSVVMFIILIIILFVTVSYTTIMRNVQPIKDDWSAQRCKPNVLPFAGLINKPDNMSVVDFTGQNFNYCMQNILSSISGYAFQPVSYMTYTVRSLFEAIAEAIQYIRTIMANVRNSMVSIAREILGRVANIMVPIQQIIIAFKDAMNKVKGVLTAGLYTSLGTYYALKAMLGAIAQFIITILIVLAALVLAMWILPFTWPVAISMTVVFISISIPLAIIIAFMTEVMHVRTSFSIPGAPTKPLSACFDKYTLLKMKDGSMKSIISINPGDVLDGGIMVTAKMALNSSGQQMYNIDGIIVSGTHKIRHKGRWISVAKHPKSQIIPYYEPPLIYCLNTSLKRVEINGEVYMDWDEMYDEEIETILRYDTGDSREPINSMELHSHFDGGFFGETKITMNDGSVKNIKDVQVGDVLDNNIIVFGVVTVNGITLNRHYQYNLGEDAIFKGGPNLNVGQKNLERMGMKVLENREDKLYHLITKEKYFYVDNIKFFHYDSNIELLLDRYRENYYL</sequence>
<protein>
    <recommendedName>
        <fullName evidence="3">Vint domain-containing protein</fullName>
    </recommendedName>
</protein>
<feature type="transmembrane region" description="Helical" evidence="1">
    <location>
        <begin position="24"/>
        <end position="47"/>
    </location>
</feature>
<dbReference type="SUPFAM" id="SSF51294">
    <property type="entry name" value="Hedgehog/intein (Hint) domain"/>
    <property type="match status" value="1"/>
</dbReference>
<feature type="transmembrane region" description="Helical" evidence="1">
    <location>
        <begin position="198"/>
        <end position="219"/>
    </location>
</feature>
<accession>A0A6C0HQ34</accession>
<dbReference type="InterPro" id="IPR036844">
    <property type="entry name" value="Hint_dom_sf"/>
</dbReference>
<dbReference type="EMBL" id="MN740002">
    <property type="protein sequence ID" value="QHT82534.1"/>
    <property type="molecule type" value="Genomic_DNA"/>
</dbReference>
<keyword evidence="1" id="KW-0812">Transmembrane</keyword>